<gene>
    <name evidence="1" type="ORF">GPUH_LOCUS7425</name>
</gene>
<keyword evidence="2" id="KW-1185">Reference proteome</keyword>
<reference evidence="3" key="1">
    <citation type="submission" date="2016-06" db="UniProtKB">
        <authorList>
            <consortium name="WormBaseParasite"/>
        </authorList>
    </citation>
    <scope>IDENTIFICATION</scope>
</reference>
<dbReference type="EMBL" id="UYRT01019209">
    <property type="protein sequence ID" value="VDK58296.1"/>
    <property type="molecule type" value="Genomic_DNA"/>
</dbReference>
<proteinExistence type="predicted"/>
<dbReference type="Proteomes" id="UP000271098">
    <property type="component" value="Unassembled WGS sequence"/>
</dbReference>
<dbReference type="WBParaSite" id="GPUH_0000744001-mRNA-1">
    <property type="protein sequence ID" value="GPUH_0000744001-mRNA-1"/>
    <property type="gene ID" value="GPUH_0000744001"/>
</dbReference>
<dbReference type="AlphaFoldDB" id="A0A183DFE0"/>
<evidence type="ECO:0000313" key="2">
    <source>
        <dbReference type="Proteomes" id="UP000271098"/>
    </source>
</evidence>
<organism evidence="3">
    <name type="scientific">Gongylonema pulchrum</name>
    <dbReference type="NCBI Taxonomy" id="637853"/>
    <lineage>
        <taxon>Eukaryota</taxon>
        <taxon>Metazoa</taxon>
        <taxon>Ecdysozoa</taxon>
        <taxon>Nematoda</taxon>
        <taxon>Chromadorea</taxon>
        <taxon>Rhabditida</taxon>
        <taxon>Spirurina</taxon>
        <taxon>Spiruromorpha</taxon>
        <taxon>Spiruroidea</taxon>
        <taxon>Gongylonematidae</taxon>
        <taxon>Gongylonema</taxon>
    </lineage>
</organism>
<accession>A0A183DFE0</accession>
<evidence type="ECO:0000313" key="3">
    <source>
        <dbReference type="WBParaSite" id="GPUH_0000744001-mRNA-1"/>
    </source>
</evidence>
<name>A0A183DFE0_9BILA</name>
<evidence type="ECO:0000313" key="1">
    <source>
        <dbReference type="EMBL" id="VDK58296.1"/>
    </source>
</evidence>
<sequence length="84" mass="9294">MRGGGRARLSVESGLFFIFLREPSFYLLFSSDGEGRTLFATLFVSSTASSCPYHDSFGATEAWIPFVHPSQLCAARDLNDPVER</sequence>
<protein>
    <submittedName>
        <fullName evidence="3">Secreted protein</fullName>
    </submittedName>
</protein>
<reference evidence="1 2" key="2">
    <citation type="submission" date="2018-11" db="EMBL/GenBank/DDBJ databases">
        <authorList>
            <consortium name="Pathogen Informatics"/>
        </authorList>
    </citation>
    <scope>NUCLEOTIDE SEQUENCE [LARGE SCALE GENOMIC DNA]</scope>
</reference>